<comment type="caution">
    <text evidence="1">The sequence shown here is derived from an EMBL/GenBank/DDBJ whole genome shotgun (WGS) entry which is preliminary data.</text>
</comment>
<dbReference type="EMBL" id="CM034406">
    <property type="protein sequence ID" value="KAJ0172984.1"/>
    <property type="molecule type" value="Genomic_DNA"/>
</dbReference>
<gene>
    <name evidence="1" type="ORF">K1T71_011160</name>
</gene>
<dbReference type="Proteomes" id="UP000824533">
    <property type="component" value="Linkage Group LG20"/>
</dbReference>
<proteinExistence type="predicted"/>
<evidence type="ECO:0000313" key="2">
    <source>
        <dbReference type="Proteomes" id="UP000824533"/>
    </source>
</evidence>
<organism evidence="1 2">
    <name type="scientific">Dendrolimus kikuchii</name>
    <dbReference type="NCBI Taxonomy" id="765133"/>
    <lineage>
        <taxon>Eukaryota</taxon>
        <taxon>Metazoa</taxon>
        <taxon>Ecdysozoa</taxon>
        <taxon>Arthropoda</taxon>
        <taxon>Hexapoda</taxon>
        <taxon>Insecta</taxon>
        <taxon>Pterygota</taxon>
        <taxon>Neoptera</taxon>
        <taxon>Endopterygota</taxon>
        <taxon>Lepidoptera</taxon>
        <taxon>Glossata</taxon>
        <taxon>Ditrysia</taxon>
        <taxon>Bombycoidea</taxon>
        <taxon>Lasiocampidae</taxon>
        <taxon>Dendrolimus</taxon>
    </lineage>
</organism>
<name>A0ACC1CMZ4_9NEOP</name>
<evidence type="ECO:0000313" key="1">
    <source>
        <dbReference type="EMBL" id="KAJ0172984.1"/>
    </source>
</evidence>
<accession>A0ACC1CMZ4</accession>
<reference evidence="1 2" key="1">
    <citation type="journal article" date="2021" name="Front. Genet.">
        <title>Chromosome-Level Genome Assembly Reveals Significant Gene Expansion in the Toll and IMD Signaling Pathways of Dendrolimus kikuchii.</title>
        <authorList>
            <person name="Zhou J."/>
            <person name="Wu P."/>
            <person name="Xiong Z."/>
            <person name="Liu N."/>
            <person name="Zhao N."/>
            <person name="Ji M."/>
            <person name="Qiu Y."/>
            <person name="Yang B."/>
        </authorList>
    </citation>
    <scope>NUCLEOTIDE SEQUENCE [LARGE SCALE GENOMIC DNA]</scope>
    <source>
        <strain evidence="1">Ann1</strain>
    </source>
</reference>
<keyword evidence="2" id="KW-1185">Reference proteome</keyword>
<sequence length="236" mass="27119">MEKQKVIPFYELCRLCLEQSGAQSIFDIIGLSSDIFKCTGVQIIKSNQLPAKICIKCYEAVQIATHFRLMAQKNEAHLRLLFPDETEVTEQVYESRKIVCSPSEEYDLVISSSLTMGNEEKFKISVRNDLYGSSNMLVDDTNSLSEETKEMCSEAKRKSCCEDDNKEKLLKKIKVEDEQDGYVCGECSKMYMTWKKLYLHQRSHNKNIPCPLDLCGKKFTRQITKNDDHSALNELP</sequence>
<protein>
    <submittedName>
        <fullName evidence="1">Uncharacterized protein</fullName>
    </submittedName>
</protein>